<dbReference type="InterPro" id="IPR006311">
    <property type="entry name" value="TAT_signal"/>
</dbReference>
<gene>
    <name evidence="3" type="ORF">Pla8534_13630</name>
</gene>
<keyword evidence="1" id="KW-0456">Lyase</keyword>
<dbReference type="AlphaFoldDB" id="A0A518DP44"/>
<reference evidence="3 4" key="1">
    <citation type="submission" date="2019-02" db="EMBL/GenBank/DDBJ databases">
        <title>Deep-cultivation of Planctomycetes and their phenomic and genomic characterization uncovers novel biology.</title>
        <authorList>
            <person name="Wiegand S."/>
            <person name="Jogler M."/>
            <person name="Boedeker C."/>
            <person name="Pinto D."/>
            <person name="Vollmers J."/>
            <person name="Rivas-Marin E."/>
            <person name="Kohn T."/>
            <person name="Peeters S.H."/>
            <person name="Heuer A."/>
            <person name="Rast P."/>
            <person name="Oberbeckmann S."/>
            <person name="Bunk B."/>
            <person name="Jeske O."/>
            <person name="Meyerdierks A."/>
            <person name="Storesund J.E."/>
            <person name="Kallscheuer N."/>
            <person name="Luecker S."/>
            <person name="Lage O.M."/>
            <person name="Pohl T."/>
            <person name="Merkel B.J."/>
            <person name="Hornburger P."/>
            <person name="Mueller R.-W."/>
            <person name="Bruemmer F."/>
            <person name="Labrenz M."/>
            <person name="Spormann A.M."/>
            <person name="Op den Camp H."/>
            <person name="Overmann J."/>
            <person name="Amann R."/>
            <person name="Jetten M.S.M."/>
            <person name="Mascher T."/>
            <person name="Medema M.H."/>
            <person name="Devos D.P."/>
            <person name="Kaster A.-K."/>
            <person name="Ovreas L."/>
            <person name="Rohde M."/>
            <person name="Galperin M.Y."/>
            <person name="Jogler C."/>
        </authorList>
    </citation>
    <scope>NUCLEOTIDE SEQUENCE [LARGE SCALE GENOMIC DNA]</scope>
    <source>
        <strain evidence="3 4">Pla85_3_4</strain>
    </source>
</reference>
<dbReference type="KEGG" id="lcre:Pla8534_13630"/>
<dbReference type="InterPro" id="IPR032465">
    <property type="entry name" value="ACMSD"/>
</dbReference>
<feature type="domain" description="Amidohydrolase-related" evidence="2">
    <location>
        <begin position="55"/>
        <end position="323"/>
    </location>
</feature>
<dbReference type="Pfam" id="PF04909">
    <property type="entry name" value="Amidohydro_2"/>
    <property type="match status" value="1"/>
</dbReference>
<protein>
    <submittedName>
        <fullName evidence="3">4-sulfomuconolactone hydrolase</fullName>
        <ecNumber evidence="3">3.1.1.92</ecNumber>
    </submittedName>
</protein>
<evidence type="ECO:0000313" key="4">
    <source>
        <dbReference type="Proteomes" id="UP000317648"/>
    </source>
</evidence>
<accession>A0A518DP44</accession>
<dbReference type="GO" id="GO:0102998">
    <property type="term" value="F:4-sulfomuconolactone hydrolase activity"/>
    <property type="evidence" value="ECO:0007669"/>
    <property type="project" value="UniProtKB-EC"/>
</dbReference>
<evidence type="ECO:0000313" key="3">
    <source>
        <dbReference type="EMBL" id="QDU93583.1"/>
    </source>
</evidence>
<dbReference type="PROSITE" id="PS51318">
    <property type="entry name" value="TAT"/>
    <property type="match status" value="1"/>
</dbReference>
<organism evidence="3 4">
    <name type="scientific">Lignipirellula cremea</name>
    <dbReference type="NCBI Taxonomy" id="2528010"/>
    <lineage>
        <taxon>Bacteria</taxon>
        <taxon>Pseudomonadati</taxon>
        <taxon>Planctomycetota</taxon>
        <taxon>Planctomycetia</taxon>
        <taxon>Pirellulales</taxon>
        <taxon>Pirellulaceae</taxon>
        <taxon>Lignipirellula</taxon>
    </lineage>
</organism>
<dbReference type="PANTHER" id="PTHR21240:SF19">
    <property type="entry name" value="CATALYTIC_ HYDROLASE"/>
    <property type="match status" value="1"/>
</dbReference>
<dbReference type="PANTHER" id="PTHR21240">
    <property type="entry name" value="2-AMINO-3-CARBOXYLMUCONATE-6-SEMIALDEHYDE DECARBOXYLASE"/>
    <property type="match status" value="1"/>
</dbReference>
<dbReference type="GO" id="GO:0016831">
    <property type="term" value="F:carboxy-lyase activity"/>
    <property type="evidence" value="ECO:0007669"/>
    <property type="project" value="InterPro"/>
</dbReference>
<keyword evidence="4" id="KW-1185">Reference proteome</keyword>
<dbReference type="OrthoDB" id="9787654at2"/>
<dbReference type="InterPro" id="IPR032466">
    <property type="entry name" value="Metal_Hydrolase"/>
</dbReference>
<name>A0A518DP44_9BACT</name>
<dbReference type="Proteomes" id="UP000317648">
    <property type="component" value="Chromosome"/>
</dbReference>
<dbReference type="EC" id="3.1.1.92" evidence="3"/>
<evidence type="ECO:0000259" key="2">
    <source>
        <dbReference type="Pfam" id="PF04909"/>
    </source>
</evidence>
<keyword evidence="3" id="KW-0378">Hydrolase</keyword>
<dbReference type="InterPro" id="IPR006680">
    <property type="entry name" value="Amidohydro-rel"/>
</dbReference>
<dbReference type="EMBL" id="CP036433">
    <property type="protein sequence ID" value="QDU93583.1"/>
    <property type="molecule type" value="Genomic_DNA"/>
</dbReference>
<dbReference type="RefSeq" id="WP_145050526.1">
    <property type="nucleotide sequence ID" value="NZ_CP036433.1"/>
</dbReference>
<evidence type="ECO:0000256" key="1">
    <source>
        <dbReference type="ARBA" id="ARBA00023239"/>
    </source>
</evidence>
<dbReference type="SUPFAM" id="SSF51556">
    <property type="entry name" value="Metallo-dependent hydrolases"/>
    <property type="match status" value="1"/>
</dbReference>
<proteinExistence type="predicted"/>
<dbReference type="Gene3D" id="3.20.20.140">
    <property type="entry name" value="Metal-dependent hydrolases"/>
    <property type="match status" value="1"/>
</dbReference>
<sequence>MDALPQNSLPHNFLTSNALLNRRTLLGGAAAGAAAWAVRPALAEPPRETPPLKIIDPHVHVWKNDPKYPWPDSLENPPAEDALPGPLLQLMEQNHVAHTVIVHVVYYLWDCRYAAAVVKEHPAKFQGVCRIDPQSATAPADLSRWVKDYGYHGVRLSPYPGPEGDWINDRRQMDLICAKAIELQVPLCVLCPVERIPEVEKVIERHPQLNVCIDHMAWCPIDQPQELAKLLRLARYPRVHVKISHLWRLSRQAYPYKDTFDQVKKLYDAFGPERLMWGSDWPAVEEFCGYARALALYRDEIPFFNNDDRRWILGGVANKLWPFA</sequence>